<dbReference type="Proteomes" id="UP000326678">
    <property type="component" value="Chromosome Gxm1"/>
</dbReference>
<keyword evidence="2" id="KW-1185">Reference proteome</keyword>
<protein>
    <submittedName>
        <fullName evidence="1">Uncharacterized protein</fullName>
    </submittedName>
</protein>
<proteinExistence type="predicted"/>
<dbReference type="KEGG" id="nsh:GXM_00270"/>
<evidence type="ECO:0000313" key="1">
    <source>
        <dbReference type="EMBL" id="QFS42797.1"/>
    </source>
</evidence>
<name>A0A5P8VR33_9NOSO</name>
<evidence type="ECO:0000313" key="2">
    <source>
        <dbReference type="Proteomes" id="UP000326678"/>
    </source>
</evidence>
<reference evidence="1 2" key="1">
    <citation type="submission" date="2019-10" db="EMBL/GenBank/DDBJ databases">
        <title>Genomic and transcriptomic insights into the perfect genentic adaptation of a filamentous nitrogen-fixing cyanobacterium to rice fields.</title>
        <authorList>
            <person name="Chen Z."/>
        </authorList>
    </citation>
    <scope>NUCLEOTIDE SEQUENCE [LARGE SCALE GENOMIC DNA]</scope>
    <source>
        <strain evidence="1">CCNUC1</strain>
    </source>
</reference>
<sequence>MNQELEQTEIALHSQQQEQTLYEIYSDAPTYPIVYCK</sequence>
<accession>A0A5P8VR33</accession>
<dbReference type="AlphaFoldDB" id="A0A5P8VR33"/>
<organism evidence="1 2">
    <name type="scientific">Nostoc sphaeroides CCNUC1</name>
    <dbReference type="NCBI Taxonomy" id="2653204"/>
    <lineage>
        <taxon>Bacteria</taxon>
        <taxon>Bacillati</taxon>
        <taxon>Cyanobacteriota</taxon>
        <taxon>Cyanophyceae</taxon>
        <taxon>Nostocales</taxon>
        <taxon>Nostocaceae</taxon>
        <taxon>Nostoc</taxon>
    </lineage>
</organism>
<dbReference type="EMBL" id="CP045226">
    <property type="protein sequence ID" value="QFS42797.1"/>
    <property type="molecule type" value="Genomic_DNA"/>
</dbReference>
<gene>
    <name evidence="1" type="ORF">GXM_00270</name>
</gene>